<gene>
    <name evidence="1" type="ORF">Tci_889691</name>
</gene>
<organism evidence="1">
    <name type="scientific">Tanacetum cinerariifolium</name>
    <name type="common">Dalmatian daisy</name>
    <name type="synonym">Chrysanthemum cinerariifolium</name>
    <dbReference type="NCBI Taxonomy" id="118510"/>
    <lineage>
        <taxon>Eukaryota</taxon>
        <taxon>Viridiplantae</taxon>
        <taxon>Streptophyta</taxon>
        <taxon>Embryophyta</taxon>
        <taxon>Tracheophyta</taxon>
        <taxon>Spermatophyta</taxon>
        <taxon>Magnoliopsida</taxon>
        <taxon>eudicotyledons</taxon>
        <taxon>Gunneridae</taxon>
        <taxon>Pentapetalae</taxon>
        <taxon>asterids</taxon>
        <taxon>campanulids</taxon>
        <taxon>Asterales</taxon>
        <taxon>Asteraceae</taxon>
        <taxon>Asteroideae</taxon>
        <taxon>Anthemideae</taxon>
        <taxon>Anthemidinae</taxon>
        <taxon>Tanacetum</taxon>
    </lineage>
</organism>
<accession>A0A699U4F0</accession>
<comment type="caution">
    <text evidence="1">The sequence shown here is derived from an EMBL/GenBank/DDBJ whole genome shotgun (WGS) entry which is preliminary data.</text>
</comment>
<dbReference type="EMBL" id="BKCJ011302333">
    <property type="protein sequence ID" value="GFD17722.1"/>
    <property type="molecule type" value="Genomic_DNA"/>
</dbReference>
<name>A0A699U4F0_TANCI</name>
<dbReference type="AlphaFoldDB" id="A0A699U4F0"/>
<proteinExistence type="predicted"/>
<feature type="non-terminal residue" evidence="1">
    <location>
        <position position="36"/>
    </location>
</feature>
<evidence type="ECO:0000313" key="1">
    <source>
        <dbReference type="EMBL" id="GFD17722.1"/>
    </source>
</evidence>
<reference evidence="1" key="1">
    <citation type="journal article" date="2019" name="Sci. Rep.">
        <title>Draft genome of Tanacetum cinerariifolium, the natural source of mosquito coil.</title>
        <authorList>
            <person name="Yamashiro T."/>
            <person name="Shiraishi A."/>
            <person name="Satake H."/>
            <person name="Nakayama K."/>
        </authorList>
    </citation>
    <scope>NUCLEOTIDE SEQUENCE</scope>
</reference>
<protein>
    <submittedName>
        <fullName evidence="1">Uncharacterized protein</fullName>
    </submittedName>
</protein>
<sequence>MIHTRIAVIGRPNVRKLRLLNSWSKSKKHGMLWKQI</sequence>